<name>C7DTL1_9VIRU</name>
<dbReference type="EMBL" id="GQ221690">
    <property type="protein sequence ID" value="ACT99723.1"/>
    <property type="molecule type" value="Genomic_DNA"/>
</dbReference>
<sequence>MANNKNGELLEGLKELLWELLIRAKTDERVRDFLDDFKAMLAENKQSAKEEFSEALLRLQEKHFPKFDKGESKND</sequence>
<organism evidence="1">
    <name type="scientific">Bacillus phage Wip4</name>
    <dbReference type="NCBI Taxonomy" id="663236"/>
    <lineage>
        <taxon>Viruses</taxon>
    </lineage>
</organism>
<reference evidence="1" key="1">
    <citation type="journal article" date="2009" name="PLoS ONE">
        <title>The Secret Life of the Anthrax Agent Bacillus anthracis: Bacteriophage-mediated Ecological Adaptations.</title>
        <authorList>
            <person name="Schuch R."/>
            <person name="Fischetti V.A."/>
        </authorList>
    </citation>
    <scope>NUCLEOTIDE SEQUENCE</scope>
</reference>
<accession>C7DTL1</accession>
<proteinExistence type="predicted"/>
<protein>
    <submittedName>
        <fullName evidence="1">Uncharacterized protein</fullName>
    </submittedName>
</protein>
<evidence type="ECO:0000313" key="1">
    <source>
        <dbReference type="EMBL" id="ACT99723.1"/>
    </source>
</evidence>